<reference evidence="4 5" key="1">
    <citation type="submission" date="2019-07" db="EMBL/GenBank/DDBJ databases">
        <title>Tepidimonas sediminis YIM 72259 draft genome.</title>
        <authorList>
            <person name="Da Costa M.S."/>
            <person name="Froufe H.J.C."/>
            <person name="Egas C."/>
            <person name="Albuquerque L."/>
        </authorList>
    </citation>
    <scope>NUCLEOTIDE SEQUENCE [LARGE SCALE GENOMIC DNA]</scope>
    <source>
        <strain evidence="4 5">YIM 72259</strain>
    </source>
</reference>
<protein>
    <submittedName>
        <fullName evidence="4">UTP--glucose-1-phosphate uridylyltransferase</fullName>
        <ecNumber evidence="4">2.7.7.9</ecNumber>
    </submittedName>
</protein>
<sequence length="238" mass="25762">MLAAGRGQRMRPLTDRTPKPLLTVRGRPLLVWHLHALARGGVRRVLVNTAWLGEQIPAALGCAHATPWGEVALAYSMEGEDFGHALETAGGIARALPRLEDPFWLVAGDVHAPDFPFDEARRAAFARGDDLAHLWLVANPPHHPGGDFGLDGGRALDLPEDDGRPRWTYSTIALLRHALFHPPWCDIPPGNPHGVVAPLAPLLRRAMAAGRVGAERWPGTWTDVGTPERLAALQAAPD</sequence>
<keyword evidence="2 4" id="KW-0548">Nucleotidyltransferase</keyword>
<evidence type="ECO:0000256" key="1">
    <source>
        <dbReference type="ARBA" id="ARBA00022679"/>
    </source>
</evidence>
<evidence type="ECO:0000313" key="5">
    <source>
        <dbReference type="Proteomes" id="UP000320225"/>
    </source>
</evidence>
<keyword evidence="5" id="KW-1185">Reference proteome</keyword>
<dbReference type="AlphaFoldDB" id="A0A554WLC6"/>
<dbReference type="Gene3D" id="3.90.550.10">
    <property type="entry name" value="Spore Coat Polysaccharide Biosynthesis Protein SpsA, Chain A"/>
    <property type="match status" value="1"/>
</dbReference>
<dbReference type="CDD" id="cd06422">
    <property type="entry name" value="NTP_transferase_like_1"/>
    <property type="match status" value="1"/>
</dbReference>
<organism evidence="4 5">
    <name type="scientific">Tepidimonas sediminis</name>
    <dbReference type="NCBI Taxonomy" id="2588941"/>
    <lineage>
        <taxon>Bacteria</taxon>
        <taxon>Pseudomonadati</taxon>
        <taxon>Pseudomonadota</taxon>
        <taxon>Betaproteobacteria</taxon>
        <taxon>Burkholderiales</taxon>
        <taxon>Tepidimonas</taxon>
    </lineage>
</organism>
<dbReference type="PANTHER" id="PTHR43584">
    <property type="entry name" value="NUCLEOTIDYL TRANSFERASE"/>
    <property type="match status" value="1"/>
</dbReference>
<dbReference type="EMBL" id="VJND01000013">
    <property type="protein sequence ID" value="TSE24359.1"/>
    <property type="molecule type" value="Genomic_DNA"/>
</dbReference>
<evidence type="ECO:0000256" key="2">
    <source>
        <dbReference type="ARBA" id="ARBA00022695"/>
    </source>
</evidence>
<dbReference type="InterPro" id="IPR050065">
    <property type="entry name" value="GlmU-like"/>
</dbReference>
<dbReference type="Proteomes" id="UP000320225">
    <property type="component" value="Unassembled WGS sequence"/>
</dbReference>
<dbReference type="InterPro" id="IPR029044">
    <property type="entry name" value="Nucleotide-diphossugar_trans"/>
</dbReference>
<dbReference type="GO" id="GO:0003983">
    <property type="term" value="F:UTP:glucose-1-phosphate uridylyltransferase activity"/>
    <property type="evidence" value="ECO:0007669"/>
    <property type="project" value="UniProtKB-EC"/>
</dbReference>
<dbReference type="PANTHER" id="PTHR43584:SF8">
    <property type="entry name" value="N-ACETYLMURAMATE ALPHA-1-PHOSPHATE URIDYLYLTRANSFERASE"/>
    <property type="match status" value="1"/>
</dbReference>
<dbReference type="EC" id="2.7.7.9" evidence="4"/>
<evidence type="ECO:0000313" key="4">
    <source>
        <dbReference type="EMBL" id="TSE24359.1"/>
    </source>
</evidence>
<accession>A0A554WLC6</accession>
<gene>
    <name evidence="4" type="primary">cugP_2</name>
    <name evidence="4" type="ORF">Tsedi_02013</name>
</gene>
<dbReference type="Pfam" id="PF00483">
    <property type="entry name" value="NTP_transferase"/>
    <property type="match status" value="1"/>
</dbReference>
<dbReference type="SUPFAM" id="SSF53448">
    <property type="entry name" value="Nucleotide-diphospho-sugar transferases"/>
    <property type="match status" value="1"/>
</dbReference>
<keyword evidence="1 4" id="KW-0808">Transferase</keyword>
<feature type="domain" description="Nucleotidyl transferase" evidence="3">
    <location>
        <begin position="2"/>
        <end position="144"/>
    </location>
</feature>
<name>A0A554WLC6_9BURK</name>
<evidence type="ECO:0000259" key="3">
    <source>
        <dbReference type="Pfam" id="PF00483"/>
    </source>
</evidence>
<dbReference type="InterPro" id="IPR005835">
    <property type="entry name" value="NTP_transferase_dom"/>
</dbReference>
<proteinExistence type="predicted"/>
<comment type="caution">
    <text evidence="4">The sequence shown here is derived from an EMBL/GenBank/DDBJ whole genome shotgun (WGS) entry which is preliminary data.</text>
</comment>